<evidence type="ECO:0000313" key="7">
    <source>
        <dbReference type="EMBL" id="KAG9510775.1"/>
    </source>
</evidence>
<dbReference type="InterPro" id="IPR051216">
    <property type="entry name" value="Teneurin"/>
</dbReference>
<dbReference type="PANTHER" id="PTHR11219:SF69">
    <property type="entry name" value="TENEURIN-A"/>
    <property type="match status" value="1"/>
</dbReference>
<dbReference type="CDD" id="cd00054">
    <property type="entry name" value="EGF_CA"/>
    <property type="match status" value="1"/>
</dbReference>
<dbReference type="PROSITE" id="PS00022">
    <property type="entry name" value="EGF_1"/>
    <property type="match status" value="1"/>
</dbReference>
<gene>
    <name evidence="7" type="primary">Ten-a</name>
    <name evidence="7" type="ORF">GZH46_00666</name>
</gene>
<accession>A0ABQ7SBI3</accession>
<dbReference type="InterPro" id="IPR056822">
    <property type="entry name" value="TEN_NHL"/>
</dbReference>
<sequence>MEPMIPKLTGQNSDDRTTASITTVPFSSLTNELGDESMRHATVASFACGTSDNGIYSNVDESPNQIYANESDDKTLNSAYQSHKSIKDNRYLRQRYDVHHKLQDKHQVSNSQSRYRHSNNNNELSSYVVNDPVYSSTSADDTTTIQEEPQNSSSPKQILPRFVTSWLNKTCSNLVASPHEIHIQDRMSSRDPDYSSMIRQPAYGGNKPHNNETSYPILHSNAANNSYDARCQSSVYQDLIGFPSSQQTKISGINKQRQINLIYNDRKAKTTTLPIIEPATSIQSGINMARHCDSIAAHPISRTHAQTSRPIHPFMGETSRCHPLKFDRPSISPSRLYASRIFSYILPNLHNCLWLYATILLSVLCLYVVLVLHSQGLLHLLASLPNYSRSPRDRAFQELECLRLAHYDTVRHSLNAPSNIQPVSNQPYSSFLANTIVGSSATTRLSSNINPLSIMQTSSALDNAPYLTAKISERLLFDLEAQASQQIFLEVPSMTKVDIRLEASLDDSSPAVSNLINMIVMGKLDQQSFTTSESDIILLVTASNQKLSHRPTSYKILASSEKLLMPRDQLFISSLPNLSLSGRWWFLVINDNRYPIKASIVISPSISDTIPNSDMISLSNTGTSSSNSSSQSCQLDCPLDDKRCQNSCVACKNLGLSGCEPKDCDTKCYLHGQCVDGICYCSRGWSGPSCETKMCPNDCSGNGECVPRDSLDSHPGFGGNSSYGFAYNGFKAPRGQKSQLVLFRTREKDGTYRYVAHEASDTSRAAKSAISMKARLDNSDLLIVYGNHVKWVCACKNNRISPDCSKERELNCDDSKDNDNDGLTDCEDSDCCSSRECKENLMCVESPDPINIIKSRAKDGENLARLDFFDRVKFLVDDSSVQSYAHHDAYDRIRASVIRGRILEPGSNEGLIGVRVSVADHPQFGFTLSRSDGWFDILVNGGDPVVLQFHRVPFPPARSMPIEVEANTIAIMPPITMSLTHNKLATKSKLDLSEYSTQCNSNDELRILPSIVNHKQEENQVGLDLYEGILRDKVTLTGSNVNLVYLSSFNHYMTLIKVRLIKELPENSSLAHVHVKVMIAGMLHEDIVAPQSHLMYIFAWNRLDAYNQRVFGTIEAKLTIGYEYSNCDQIVWTQLVILARGYDLIDASAVPNWNVDVHHRFDPESNVLQLGSGEQIPFNYFHPPVVEQFFTSLLSAGDYQDGTVHRQNVHGMISGPNSSLLLVQNGKIVQLDSHGQTVRTLEIGKLEMKSRNTLQHSDYYPSPSDESSNRPHGMLYILHDSAEGCIYAADTRLAKIIQIQLSQFSVKLASSSNDTLSDQLSQVTRELSHHHQHHRQTEADSLELRDYKVIAGGGSLEYELSNGNFKQEQQIKATSARLIDPKSMALNYEQDLLYFADGSFISAIHLATYSIIPVIKGEDLQRARRKRASAKQDIALEARIPCRFGQSLPLDIVTLRWPDHLVFDSVTKSLYFTDRDAIFSLMPDARLQLINGLPNEYCSDDGNLFKFGTITAMQQFKFMKGSLIVAYHTKSDDTYQKLTSHLGVVQVTTGDRFNLDEASTWTQRMLSLKSMQFQGPYKDNIMSTVTRKPLNNLIDWRASSNSHAQSLIFQRHFGLITSLLSTSDGRLFALEKSDRNYTVYILQNFNPAQLHKHKRLHLVARDQTELDLSESDNNGQTFSILNPISDEIYTFSLNNYHHQSTRSALDGTVVAHFTYYPVISMDETQEQSKMILSSIVDSNMNEIKFARNRNSKQGQQSSLVNYQTTIETNYGSSSRIMVDQHDSMVYIDHNWLGQCHVFRYSNHTRALVGHLRTSQNIQLVDRINELIADFTNYGKGPFNSTIDTFIYDEFGHVSERFK</sequence>
<organism evidence="7 8">
    <name type="scientific">Fragariocoptes setiger</name>
    <dbReference type="NCBI Taxonomy" id="1670756"/>
    <lineage>
        <taxon>Eukaryota</taxon>
        <taxon>Metazoa</taxon>
        <taxon>Ecdysozoa</taxon>
        <taxon>Arthropoda</taxon>
        <taxon>Chelicerata</taxon>
        <taxon>Arachnida</taxon>
        <taxon>Acari</taxon>
        <taxon>Acariformes</taxon>
        <taxon>Trombidiformes</taxon>
        <taxon>Prostigmata</taxon>
        <taxon>Eupodina</taxon>
        <taxon>Eriophyoidea</taxon>
        <taxon>Phytoptidae</taxon>
        <taxon>Fragariocoptes</taxon>
    </lineage>
</organism>
<evidence type="ECO:0000256" key="2">
    <source>
        <dbReference type="ARBA" id="ARBA00022737"/>
    </source>
</evidence>
<comment type="caution">
    <text evidence="7">The sequence shown here is derived from an EMBL/GenBank/DDBJ whole genome shotgun (WGS) entry which is preliminary data.</text>
</comment>
<dbReference type="InterPro" id="IPR057627">
    <property type="entry name" value="FN-plug_TEN1-4"/>
</dbReference>
<dbReference type="InterPro" id="IPR056820">
    <property type="entry name" value="TEN_TTR-like"/>
</dbReference>
<protein>
    <submittedName>
        <fullName evidence="7">Teneurin-a</fullName>
    </submittedName>
</protein>
<feature type="compositionally biased region" description="Polar residues" evidence="4">
    <location>
        <begin position="108"/>
        <end position="156"/>
    </location>
</feature>
<keyword evidence="3" id="KW-1015">Disulfide bond</keyword>
<evidence type="ECO:0000259" key="6">
    <source>
        <dbReference type="PROSITE" id="PS01186"/>
    </source>
</evidence>
<reference evidence="7 8" key="1">
    <citation type="submission" date="2020-10" db="EMBL/GenBank/DDBJ databases">
        <authorList>
            <person name="Klimov P.B."/>
            <person name="Dyachkov S.M."/>
            <person name="Chetverikov P.E."/>
        </authorList>
    </citation>
    <scope>NUCLEOTIDE SEQUENCE [LARGE SCALE GENOMIC DNA]</scope>
    <source>
        <strain evidence="7">BMOC 18-1129-001#AD2665</strain>
        <tissue evidence="7">Entire mites</tissue>
    </source>
</reference>
<keyword evidence="2" id="KW-0677">Repeat</keyword>
<feature type="region of interest" description="Disordered" evidence="4">
    <location>
        <begin position="103"/>
        <end position="157"/>
    </location>
</feature>
<evidence type="ECO:0000256" key="3">
    <source>
        <dbReference type="ARBA" id="ARBA00023157"/>
    </source>
</evidence>
<evidence type="ECO:0000259" key="5">
    <source>
        <dbReference type="PROSITE" id="PS00022"/>
    </source>
</evidence>
<dbReference type="Pfam" id="PF24329">
    <property type="entry name" value="FN-plug_TEN1-4"/>
    <property type="match status" value="1"/>
</dbReference>
<dbReference type="Gene3D" id="2.10.25.10">
    <property type="entry name" value="Laminin"/>
    <property type="match status" value="1"/>
</dbReference>
<dbReference type="Proteomes" id="UP000825002">
    <property type="component" value="Unassembled WGS sequence"/>
</dbReference>
<feature type="region of interest" description="Disordered" evidence="4">
    <location>
        <begin position="1"/>
        <end position="20"/>
    </location>
</feature>
<keyword evidence="1" id="KW-0245">EGF-like domain</keyword>
<name>A0ABQ7SBI3_9ACAR</name>
<feature type="domain" description="EGF-like" evidence="5 6">
    <location>
        <begin position="679"/>
        <end position="690"/>
    </location>
</feature>
<dbReference type="PROSITE" id="PS01186">
    <property type="entry name" value="EGF_2"/>
    <property type="match status" value="1"/>
</dbReference>
<dbReference type="InterPro" id="IPR000742">
    <property type="entry name" value="EGF"/>
</dbReference>
<dbReference type="EMBL" id="JAIFTH010000077">
    <property type="protein sequence ID" value="KAG9510775.1"/>
    <property type="molecule type" value="Genomic_DNA"/>
</dbReference>
<evidence type="ECO:0000313" key="8">
    <source>
        <dbReference type="Proteomes" id="UP000825002"/>
    </source>
</evidence>
<keyword evidence="8" id="KW-1185">Reference proteome</keyword>
<dbReference type="Pfam" id="PF25020">
    <property type="entry name" value="TTR_TEN1-4"/>
    <property type="match status" value="1"/>
</dbReference>
<feature type="region of interest" description="Disordered" evidence="4">
    <location>
        <begin position="1320"/>
        <end position="1340"/>
    </location>
</feature>
<evidence type="ECO:0000256" key="4">
    <source>
        <dbReference type="SAM" id="MobiDB-lite"/>
    </source>
</evidence>
<dbReference type="PANTHER" id="PTHR11219">
    <property type="entry name" value="TENEURIN AND N-ACETYLGLUCOSAMINE-1-PHOSPHODIESTER ALPHA-N-ACETYLGLUCOSAMINIDASE"/>
    <property type="match status" value="1"/>
</dbReference>
<evidence type="ECO:0000256" key="1">
    <source>
        <dbReference type="ARBA" id="ARBA00022536"/>
    </source>
</evidence>
<dbReference type="Pfam" id="PF25021">
    <property type="entry name" value="TEN_NHL"/>
    <property type="match status" value="1"/>
</dbReference>
<proteinExistence type="predicted"/>